<protein>
    <recommendedName>
        <fullName evidence="5">Lipoprotein</fullName>
    </recommendedName>
</protein>
<dbReference type="EMBL" id="CP134878">
    <property type="protein sequence ID" value="WNM18678.1"/>
    <property type="molecule type" value="Genomic_DNA"/>
</dbReference>
<dbReference type="RefSeq" id="WP_313322779.1">
    <property type="nucleotide sequence ID" value="NZ_CP134878.1"/>
</dbReference>
<keyword evidence="1" id="KW-0732">Signal</keyword>
<proteinExistence type="predicted"/>
<organism evidence="3 4">
    <name type="scientific">Flavobacterium capsici</name>
    <dbReference type="NCBI Taxonomy" id="3075618"/>
    <lineage>
        <taxon>Bacteria</taxon>
        <taxon>Pseudomonadati</taxon>
        <taxon>Bacteroidota</taxon>
        <taxon>Flavobacteriia</taxon>
        <taxon>Flavobacteriales</taxon>
        <taxon>Flavobacteriaceae</taxon>
        <taxon>Flavobacterium</taxon>
    </lineage>
</organism>
<feature type="chain" id="PRO_5044705292" description="Lipoprotein" evidence="1">
    <location>
        <begin position="21"/>
        <end position="134"/>
    </location>
</feature>
<dbReference type="Proteomes" id="UP001304515">
    <property type="component" value="Chromosome"/>
</dbReference>
<sequence length="134" mass="15118">MKKQLSKVFFVLFTSLTLLSSCSSDSSSSSGDESTLMNKWWYDSENFTADVFFNSNGEYLQNLVFGGSSFSNTGTWVWVNQSQKIMKVSYQTGTNAVTEVWFKFSNIQDHSFSIKQSTDGTTYSDARSYTDSDN</sequence>
<accession>A0AA96EUC7</accession>
<keyword evidence="4" id="KW-1185">Reference proteome</keyword>
<feature type="signal peptide" evidence="1">
    <location>
        <begin position="1"/>
        <end position="20"/>
    </location>
</feature>
<evidence type="ECO:0008006" key="5">
    <source>
        <dbReference type="Google" id="ProtNLM"/>
    </source>
</evidence>
<reference evidence="3 4" key="1">
    <citation type="submission" date="2023-09" db="EMBL/GenBank/DDBJ databases">
        <title>Flavobacterium sp. a novel bacteria isolate from Pepper rhizosphere.</title>
        <authorList>
            <person name="Peng Y."/>
            <person name="Lee J."/>
        </authorList>
    </citation>
    <scope>NUCLEOTIDE SEQUENCE [LARGE SCALE GENOMIC DNA]</scope>
    <source>
        <strain evidence="2">PMR2A8</strain>
        <strain evidence="3 4">PMTSA4</strain>
    </source>
</reference>
<accession>A0AA96F353</accession>
<evidence type="ECO:0000313" key="3">
    <source>
        <dbReference type="EMBL" id="WNM22729.1"/>
    </source>
</evidence>
<dbReference type="KEGG" id="fcj:RN605_05060"/>
<dbReference type="AlphaFoldDB" id="A0AA96F353"/>
<gene>
    <name evidence="3" type="ORF">RN605_05060</name>
    <name evidence="2" type="ORF">RN608_11760</name>
</gene>
<evidence type="ECO:0000313" key="4">
    <source>
        <dbReference type="Proteomes" id="UP001304515"/>
    </source>
</evidence>
<name>A0AA96F353_9FLAO</name>
<evidence type="ECO:0000313" key="2">
    <source>
        <dbReference type="EMBL" id="WNM18678.1"/>
    </source>
</evidence>
<evidence type="ECO:0000256" key="1">
    <source>
        <dbReference type="SAM" id="SignalP"/>
    </source>
</evidence>
<dbReference type="EMBL" id="CP134890">
    <property type="protein sequence ID" value="WNM22729.1"/>
    <property type="molecule type" value="Genomic_DNA"/>
</dbReference>
<dbReference type="PROSITE" id="PS51257">
    <property type="entry name" value="PROKAR_LIPOPROTEIN"/>
    <property type="match status" value="1"/>
</dbReference>